<dbReference type="InterPro" id="IPR052900">
    <property type="entry name" value="Phospholipid_Metab_Enz"/>
</dbReference>
<dbReference type="InterPro" id="IPR006311">
    <property type="entry name" value="TAT_signal"/>
</dbReference>
<organism evidence="3 4">
    <name type="scientific">Archangium gephyra</name>
    <dbReference type="NCBI Taxonomy" id="48"/>
    <lineage>
        <taxon>Bacteria</taxon>
        <taxon>Pseudomonadati</taxon>
        <taxon>Myxococcota</taxon>
        <taxon>Myxococcia</taxon>
        <taxon>Myxococcales</taxon>
        <taxon>Cystobacterineae</taxon>
        <taxon>Archangiaceae</taxon>
        <taxon>Archangium</taxon>
    </lineage>
</organism>
<dbReference type="PANTHER" id="PTHR43606:SF1">
    <property type="entry name" value="PHOD-LIKE PHOSPHATASE METALLOPHOSPHATASE DOMAIN-CONTAINING PROTEIN"/>
    <property type="match status" value="1"/>
</dbReference>
<gene>
    <name evidence="3" type="ORF">DI536_31515</name>
</gene>
<dbReference type="Proteomes" id="UP000249061">
    <property type="component" value="Unassembled WGS sequence"/>
</dbReference>
<dbReference type="InterPro" id="IPR029052">
    <property type="entry name" value="Metallo-depent_PP-like"/>
</dbReference>
<reference evidence="3 4" key="1">
    <citation type="submission" date="2017-08" db="EMBL/GenBank/DDBJ databases">
        <title>Infants hospitalized years apart are colonized by the same room-sourced microbial strains.</title>
        <authorList>
            <person name="Brooks B."/>
            <person name="Olm M.R."/>
            <person name="Firek B.A."/>
            <person name="Baker R."/>
            <person name="Thomas B.C."/>
            <person name="Morowitz M.J."/>
            <person name="Banfield J.F."/>
        </authorList>
    </citation>
    <scope>NUCLEOTIDE SEQUENCE [LARGE SCALE GENOMIC DNA]</scope>
    <source>
        <strain evidence="3">S2_003_000_R2_14</strain>
    </source>
</reference>
<feature type="domain" description="Phospholipase D N-terminal" evidence="2">
    <location>
        <begin position="82"/>
        <end position="171"/>
    </location>
</feature>
<name>A0A2W5ST57_9BACT</name>
<dbReference type="SUPFAM" id="SSF56300">
    <property type="entry name" value="Metallo-dependent phosphatases"/>
    <property type="match status" value="1"/>
</dbReference>
<evidence type="ECO:0000259" key="2">
    <source>
        <dbReference type="Pfam" id="PF16655"/>
    </source>
</evidence>
<comment type="caution">
    <text evidence="3">The sequence shown here is derived from an EMBL/GenBank/DDBJ whole genome shotgun (WGS) entry which is preliminary data.</text>
</comment>
<dbReference type="PROSITE" id="PS51257">
    <property type="entry name" value="PROKAR_LIPOPROTEIN"/>
    <property type="match status" value="1"/>
</dbReference>
<proteinExistence type="predicted"/>
<evidence type="ECO:0008006" key="5">
    <source>
        <dbReference type="Google" id="ProtNLM"/>
    </source>
</evidence>
<evidence type="ECO:0000313" key="4">
    <source>
        <dbReference type="Proteomes" id="UP000249061"/>
    </source>
</evidence>
<dbReference type="InterPro" id="IPR018946">
    <property type="entry name" value="PhoD-like_MPP"/>
</dbReference>
<sequence>MARHSRRQFLRVTAIGSAGFVLGCGDPRVVGVGDADAGVIDSPDAGGLTSDAGVVRPDDAGVDAGVRPDEPEQLSESFNFPLGLASGDVEATRAVLWTRFDGSNPLRLRVWRMEGEVFAERVADERVLPGDGGFVHLDVSGLEAGAPYRYAFFEENMAGELVSRSRIGKFRAAFAAGTKAPLTVAGCSCTRQGRTPSPILRAGERDDIDVFLMLGDSSYNDDVDSLSEYRTQWAANLGGPEYRTLRASTSLLATWDDHEVTNDFNPETISASRLANARKTYFESNPLRRDSVDPDRLWKSVKWGDTAEFFVLDSRSERKPSTRFNGSPQIYLSVAQMNWLKGALAASTAVFKVILNSVPITDFGFSVFTGDSWLSYREQRSELLGHIEDQNIQGVVWVSGDHHFGSVGWVAATGRGAGALEILAGPGAQTANPAYALLRPPRWPFATGTNNYVTLHLEPVSRELRVAFHDGAGMELFSKTYTR</sequence>
<dbReference type="Pfam" id="PF16655">
    <property type="entry name" value="PhoD_N"/>
    <property type="match status" value="1"/>
</dbReference>
<dbReference type="InterPro" id="IPR038607">
    <property type="entry name" value="PhoD-like_sf"/>
</dbReference>
<dbReference type="EMBL" id="QFQP01000041">
    <property type="protein sequence ID" value="PZR05990.1"/>
    <property type="molecule type" value="Genomic_DNA"/>
</dbReference>
<dbReference type="Pfam" id="PF09423">
    <property type="entry name" value="PhoD"/>
    <property type="match status" value="1"/>
</dbReference>
<dbReference type="AlphaFoldDB" id="A0A2W5ST57"/>
<dbReference type="PANTHER" id="PTHR43606">
    <property type="entry name" value="PHOSPHATASE, PUTATIVE (AFU_ORTHOLOGUE AFUA_6G08710)-RELATED"/>
    <property type="match status" value="1"/>
</dbReference>
<dbReference type="InterPro" id="IPR032093">
    <property type="entry name" value="PhoD_N"/>
</dbReference>
<protein>
    <recommendedName>
        <fullName evidence="5">PhoD-like phosphatase metallophosphatase domain-containing protein</fullName>
    </recommendedName>
</protein>
<feature type="domain" description="PhoD-like phosphatase metallophosphatase" evidence="1">
    <location>
        <begin position="201"/>
        <end position="429"/>
    </location>
</feature>
<dbReference type="Gene3D" id="2.60.40.380">
    <property type="entry name" value="Purple acid phosphatase-like, N-terminal"/>
    <property type="match status" value="1"/>
</dbReference>
<dbReference type="Gene3D" id="3.60.21.70">
    <property type="entry name" value="PhoD-like phosphatase"/>
    <property type="match status" value="1"/>
</dbReference>
<dbReference type="PROSITE" id="PS51318">
    <property type="entry name" value="TAT"/>
    <property type="match status" value="1"/>
</dbReference>
<accession>A0A2W5ST57</accession>
<evidence type="ECO:0000313" key="3">
    <source>
        <dbReference type="EMBL" id="PZR05990.1"/>
    </source>
</evidence>
<evidence type="ECO:0000259" key="1">
    <source>
        <dbReference type="Pfam" id="PF09423"/>
    </source>
</evidence>
<dbReference type="CDD" id="cd07389">
    <property type="entry name" value="MPP_PhoD"/>
    <property type="match status" value="1"/>
</dbReference>